<feature type="region of interest" description="Disordered" evidence="1">
    <location>
        <begin position="97"/>
        <end position="118"/>
    </location>
</feature>
<feature type="region of interest" description="Disordered" evidence="1">
    <location>
        <begin position="1"/>
        <end position="52"/>
    </location>
</feature>
<accession>A0AAW9RF14</accession>
<evidence type="ECO:0000256" key="1">
    <source>
        <dbReference type="SAM" id="MobiDB-lite"/>
    </source>
</evidence>
<sequence>MPPARKKTPGKTGKSTAVGDDGRLRPSRVARNGSGSGRGAVAQGGARKRGWRDIEEIRERMRLKSLLADIWHEDVELEEDIFGESGYLAGYYAEGEVEEPPADPDDNVEYEDFDDNDD</sequence>
<name>A0AAW9RF14_9GAMM</name>
<comment type="caution">
    <text evidence="2">The sequence shown here is derived from an EMBL/GenBank/DDBJ whole genome shotgun (WGS) entry which is preliminary data.</text>
</comment>
<reference evidence="2 3" key="1">
    <citation type="submission" date="2024-02" db="EMBL/GenBank/DDBJ databases">
        <title>A novel Wenzhouxiangellaceae bacterium, isolated from coastal sediments.</title>
        <authorList>
            <person name="Du Z.-J."/>
            <person name="Ye Y.-Q."/>
            <person name="Zhang X.-Y."/>
        </authorList>
    </citation>
    <scope>NUCLEOTIDE SEQUENCE [LARGE SCALE GENOMIC DNA]</scope>
    <source>
        <strain evidence="2 3">CH-27</strain>
    </source>
</reference>
<organism evidence="2 3">
    <name type="scientific">Elongatibacter sediminis</name>
    <dbReference type="NCBI Taxonomy" id="3119006"/>
    <lineage>
        <taxon>Bacteria</taxon>
        <taxon>Pseudomonadati</taxon>
        <taxon>Pseudomonadota</taxon>
        <taxon>Gammaproteobacteria</taxon>
        <taxon>Chromatiales</taxon>
        <taxon>Wenzhouxiangellaceae</taxon>
        <taxon>Elongatibacter</taxon>
    </lineage>
</organism>
<gene>
    <name evidence="2" type="ORF">V3330_07325</name>
</gene>
<dbReference type="RefSeq" id="WP_354694756.1">
    <property type="nucleotide sequence ID" value="NZ_JAZHOG010000004.1"/>
</dbReference>
<dbReference type="Pfam" id="PF12065">
    <property type="entry name" value="DUF3545"/>
    <property type="match status" value="1"/>
</dbReference>
<evidence type="ECO:0000313" key="2">
    <source>
        <dbReference type="EMBL" id="MEJ8567435.1"/>
    </source>
</evidence>
<dbReference type="InterPro" id="IPR021932">
    <property type="entry name" value="DUF3545"/>
</dbReference>
<protein>
    <submittedName>
        <fullName evidence="2">Uncharacterized protein</fullName>
    </submittedName>
</protein>
<proteinExistence type="predicted"/>
<dbReference type="Proteomes" id="UP001359886">
    <property type="component" value="Unassembled WGS sequence"/>
</dbReference>
<evidence type="ECO:0000313" key="3">
    <source>
        <dbReference type="Proteomes" id="UP001359886"/>
    </source>
</evidence>
<dbReference type="EMBL" id="JAZHOG010000004">
    <property type="protein sequence ID" value="MEJ8567435.1"/>
    <property type="molecule type" value="Genomic_DNA"/>
</dbReference>
<dbReference type="AlphaFoldDB" id="A0AAW9RF14"/>
<keyword evidence="3" id="KW-1185">Reference proteome</keyword>